<feature type="chain" id="PRO_5046616403" evidence="2">
    <location>
        <begin position="26"/>
        <end position="240"/>
    </location>
</feature>
<organism evidence="3 4">
    <name type="scientific">Polyplax serrata</name>
    <name type="common">Common mouse louse</name>
    <dbReference type="NCBI Taxonomy" id="468196"/>
    <lineage>
        <taxon>Eukaryota</taxon>
        <taxon>Metazoa</taxon>
        <taxon>Ecdysozoa</taxon>
        <taxon>Arthropoda</taxon>
        <taxon>Hexapoda</taxon>
        <taxon>Insecta</taxon>
        <taxon>Pterygota</taxon>
        <taxon>Neoptera</taxon>
        <taxon>Paraneoptera</taxon>
        <taxon>Psocodea</taxon>
        <taxon>Troctomorpha</taxon>
        <taxon>Phthiraptera</taxon>
        <taxon>Anoplura</taxon>
        <taxon>Polyplacidae</taxon>
        <taxon>Polyplax</taxon>
    </lineage>
</organism>
<keyword evidence="2" id="KW-0732">Signal</keyword>
<gene>
    <name evidence="3" type="ORF">RUM44_007952</name>
</gene>
<feature type="signal peptide" evidence="2">
    <location>
        <begin position="1"/>
        <end position="25"/>
    </location>
</feature>
<keyword evidence="4" id="KW-1185">Reference proteome</keyword>
<reference evidence="3 4" key="1">
    <citation type="submission" date="2023-09" db="EMBL/GenBank/DDBJ databases">
        <title>Genomes of two closely related lineages of the louse Polyplax serrata with different host specificities.</title>
        <authorList>
            <person name="Martinu J."/>
            <person name="Tarabai H."/>
            <person name="Stefka J."/>
            <person name="Hypsa V."/>
        </authorList>
    </citation>
    <scope>NUCLEOTIDE SEQUENCE [LARGE SCALE GENOMIC DNA]</scope>
    <source>
        <strain evidence="3">98ZLc_SE</strain>
    </source>
</reference>
<evidence type="ECO:0000313" key="4">
    <source>
        <dbReference type="Proteomes" id="UP001359485"/>
    </source>
</evidence>
<proteinExistence type="predicted"/>
<dbReference type="Proteomes" id="UP001359485">
    <property type="component" value="Unassembled WGS sequence"/>
</dbReference>
<accession>A0ABR1B906</accession>
<dbReference type="EMBL" id="JAWJWF010000002">
    <property type="protein sequence ID" value="KAK6637530.1"/>
    <property type="molecule type" value="Genomic_DNA"/>
</dbReference>
<evidence type="ECO:0000256" key="1">
    <source>
        <dbReference type="SAM" id="MobiDB-lite"/>
    </source>
</evidence>
<evidence type="ECO:0000256" key="2">
    <source>
        <dbReference type="SAM" id="SignalP"/>
    </source>
</evidence>
<protein>
    <submittedName>
        <fullName evidence="3">Uncharacterized protein</fullName>
    </submittedName>
</protein>
<evidence type="ECO:0000313" key="3">
    <source>
        <dbReference type="EMBL" id="KAK6637530.1"/>
    </source>
</evidence>
<comment type="caution">
    <text evidence="3">The sequence shown here is derived from an EMBL/GenBank/DDBJ whole genome shotgun (WGS) entry which is preliminary data.</text>
</comment>
<sequence length="240" mass="27064">MNRMTCKGLFVSFAFLILFISSGFGTETENDSEKFSLDAITVTGNEGKNDAPDAGAEFQMNPGGTNVKVKLNETEVVEFEIKPNSITREQLLRLRKFLNKNGLQMRNMGEDASEEAPKKKLGDGGRNNAKIHKTKMNLADEVGKTSYPEKLSEVTAEDILPLLPQNLSSFDPYIYELRNERCQKHAMYFMQGLHNLTKWAVQKKLDGFFLKFMKTSCPHNLLLPNFLTGVSLPTRNTLVF</sequence>
<name>A0ABR1B906_POLSC</name>
<feature type="region of interest" description="Disordered" evidence="1">
    <location>
        <begin position="108"/>
        <end position="129"/>
    </location>
</feature>